<dbReference type="Gene3D" id="3.40.50.2000">
    <property type="entry name" value="Glycogen Phosphorylase B"/>
    <property type="match status" value="2"/>
</dbReference>
<keyword evidence="3" id="KW-0808">Transferase</keyword>
<accession>A0A7J4JH04</accession>
<dbReference type="InterPro" id="IPR028098">
    <property type="entry name" value="Glyco_trans_4-like_N"/>
</dbReference>
<dbReference type="EMBL" id="DUGH01000106">
    <property type="protein sequence ID" value="HIH16604.1"/>
    <property type="molecule type" value="Genomic_DNA"/>
</dbReference>
<dbReference type="PANTHER" id="PTHR45947:SF3">
    <property type="entry name" value="SULFOQUINOVOSYL TRANSFERASE SQD2"/>
    <property type="match status" value="1"/>
</dbReference>
<dbReference type="Pfam" id="PF13439">
    <property type="entry name" value="Glyco_transf_4"/>
    <property type="match status" value="1"/>
</dbReference>
<reference evidence="4" key="1">
    <citation type="journal article" date="2020" name="bioRxiv">
        <title>A rank-normalized archaeal taxonomy based on genome phylogeny resolves widespread incomplete and uneven classifications.</title>
        <authorList>
            <person name="Rinke C."/>
            <person name="Chuvochina M."/>
            <person name="Mussig A.J."/>
            <person name="Chaumeil P.-A."/>
            <person name="Waite D.W."/>
            <person name="Whitman W.B."/>
            <person name="Parks D.H."/>
            <person name="Hugenholtz P."/>
        </authorList>
    </citation>
    <scope>NUCLEOTIDE SEQUENCE [LARGE SCALE GENOMIC DNA]</scope>
</reference>
<protein>
    <submittedName>
        <fullName evidence="3">Glycosyltransferase family 4 protein</fullName>
    </submittedName>
</protein>
<dbReference type="PANTHER" id="PTHR45947">
    <property type="entry name" value="SULFOQUINOVOSYL TRANSFERASE SQD2"/>
    <property type="match status" value="1"/>
</dbReference>
<dbReference type="Proteomes" id="UP000564964">
    <property type="component" value="Unassembled WGS sequence"/>
</dbReference>
<proteinExistence type="predicted"/>
<sequence length="380" mass="41711">MKWCLVGPGYPPDAGGAEEYLKAMAERLAKKGHEVHALVFAQQKPGEETLNGVHVHRLQATWFGSKRLAWLAGLEEKIREINPSLVHVQSHASLYSLQAADACQRLGKKFVVLTYGPTVEHNPGGFLRNGFAQALDALRVPRLFCRAEAVLYRAANVETWCRSQGARKLVHASTGIDEAFLAMPAQERRPECLDRKVIGFVGALSQRKGARHLLEAFARVLKTQPTALLVFVGGEGEKGFKETLETMARRHGIRTRVLFTGNVDTSTAAGKKELIQWIDSFDVFCLPSAWEGPSQAMLQAMARGKPVVVAWIPTLDGLVSKESSAVVAFGDVKGLATVLTELLTNSKQREQAGTRNKAIAARYTFDRLAVELEKACLELV</sequence>
<dbReference type="InterPro" id="IPR050194">
    <property type="entry name" value="Glycosyltransferase_grp1"/>
</dbReference>
<feature type="domain" description="Glycosyltransferase subfamily 4-like N-terminal" evidence="2">
    <location>
        <begin position="15"/>
        <end position="177"/>
    </location>
</feature>
<dbReference type="GO" id="GO:0016758">
    <property type="term" value="F:hexosyltransferase activity"/>
    <property type="evidence" value="ECO:0007669"/>
    <property type="project" value="TreeGrafter"/>
</dbReference>
<dbReference type="SUPFAM" id="SSF53756">
    <property type="entry name" value="UDP-Glycosyltransferase/glycogen phosphorylase"/>
    <property type="match status" value="1"/>
</dbReference>
<dbReference type="CDD" id="cd03801">
    <property type="entry name" value="GT4_PimA-like"/>
    <property type="match status" value="1"/>
</dbReference>
<evidence type="ECO:0000313" key="4">
    <source>
        <dbReference type="Proteomes" id="UP000564964"/>
    </source>
</evidence>
<organism evidence="3 4">
    <name type="scientific">Candidatus Iainarchaeum sp</name>
    <dbReference type="NCBI Taxonomy" id="3101447"/>
    <lineage>
        <taxon>Archaea</taxon>
        <taxon>Candidatus Iainarchaeota</taxon>
        <taxon>Candidatus Iainarchaeia</taxon>
        <taxon>Candidatus Iainarchaeales</taxon>
        <taxon>Candidatus Iainarchaeaceae</taxon>
        <taxon>Candidatus Iainarchaeum</taxon>
    </lineage>
</organism>
<gene>
    <name evidence="3" type="ORF">HA252_04330</name>
</gene>
<dbReference type="Pfam" id="PF00534">
    <property type="entry name" value="Glycos_transf_1"/>
    <property type="match status" value="1"/>
</dbReference>
<name>A0A7J4JH04_9ARCH</name>
<evidence type="ECO:0000259" key="2">
    <source>
        <dbReference type="Pfam" id="PF13439"/>
    </source>
</evidence>
<comment type="caution">
    <text evidence="3">The sequence shown here is derived from an EMBL/GenBank/DDBJ whole genome shotgun (WGS) entry which is preliminary data.</text>
</comment>
<evidence type="ECO:0000313" key="3">
    <source>
        <dbReference type="EMBL" id="HIH16604.1"/>
    </source>
</evidence>
<dbReference type="AlphaFoldDB" id="A0A7J4JH04"/>
<dbReference type="InterPro" id="IPR001296">
    <property type="entry name" value="Glyco_trans_1"/>
</dbReference>
<feature type="domain" description="Glycosyl transferase family 1" evidence="1">
    <location>
        <begin position="194"/>
        <end position="356"/>
    </location>
</feature>
<evidence type="ECO:0000259" key="1">
    <source>
        <dbReference type="Pfam" id="PF00534"/>
    </source>
</evidence>